<evidence type="ECO:0000256" key="2">
    <source>
        <dbReference type="ARBA" id="ARBA00023136"/>
    </source>
</evidence>
<evidence type="ECO:0000313" key="5">
    <source>
        <dbReference type="Proteomes" id="UP000694864"/>
    </source>
</evidence>
<feature type="compositionally biased region" description="Pro residues" evidence="3">
    <location>
        <begin position="56"/>
        <end position="66"/>
    </location>
</feature>
<comment type="subcellular location">
    <subcellularLocation>
        <location evidence="1">Membrane</location>
    </subcellularLocation>
</comment>
<feature type="transmembrane region" description="Helical" evidence="4">
    <location>
        <begin position="179"/>
        <end position="208"/>
    </location>
</feature>
<sequence length="361" mass="40048">MQSFGCEKFSRPPKFSKTNFPSPLSLDLNHIPSVPSAAADSQHHHQHQHQQLWFAAPPPPPPPPPVSDHHHQHHRIFLRTGVLNDKTSDYTSTEAPLYFTTSSNAATSSPGGRVVASISLFSQIVHQEENTMSETPPFVTPSSQWGATTPRTTPNLDGIEQPVYERVCVRLSPSRTSPWTWFGAICCFLFSIGLLICGITTLILIFAVRPRIPVLDVANASQNTILFESPVFSGDIVLQLNFTNPNKKQVVRFEHIKVELRFSEELIARQNLLPFSVRNGQNRLESIGLVSDSILLPVNDMVELRRQVASNLVDYQIISTSRVNAVLGFVPYSYMLHGTCHIQLTGPPGGGLVSRNCTTNR</sequence>
<reference evidence="5" key="1">
    <citation type="journal article" date="2014" name="Nat. Commun.">
        <title>The emerging biofuel crop Camelina sativa retains a highly undifferentiated hexaploid genome structure.</title>
        <authorList>
            <person name="Kagale S."/>
            <person name="Koh C."/>
            <person name="Nixon J."/>
            <person name="Bollina V."/>
            <person name="Clarke W.E."/>
            <person name="Tuteja R."/>
            <person name="Spillane C."/>
            <person name="Robinson S.J."/>
            <person name="Links M.G."/>
            <person name="Clarke C."/>
            <person name="Higgins E.E."/>
            <person name="Huebert T."/>
            <person name="Sharpe A.G."/>
            <person name="Parkin I.A."/>
        </authorList>
    </citation>
    <scope>NUCLEOTIDE SEQUENCE [LARGE SCALE GENOMIC DNA]</scope>
    <source>
        <strain evidence="5">cv. DH55</strain>
    </source>
</reference>
<dbReference type="PANTHER" id="PTHR31234:SF42">
    <property type="entry name" value="LATE EMBRYOGENESIS ABUNDANT (LEA) HYDROXYPROLINE-RICH GLYCOPROTEIN FAMILY"/>
    <property type="match status" value="1"/>
</dbReference>
<dbReference type="RefSeq" id="XP_010446139.2">
    <property type="nucleotide sequence ID" value="XM_010447837.2"/>
</dbReference>
<dbReference type="Proteomes" id="UP000694864">
    <property type="component" value="Chromosome 11"/>
</dbReference>
<reference evidence="6" key="2">
    <citation type="submission" date="2025-08" db="UniProtKB">
        <authorList>
            <consortium name="RefSeq"/>
        </authorList>
    </citation>
    <scope>IDENTIFICATION</scope>
    <source>
        <tissue evidence="6">Leaf</tissue>
    </source>
</reference>
<organism evidence="5 6">
    <name type="scientific">Camelina sativa</name>
    <name type="common">False flax</name>
    <name type="synonym">Myagrum sativum</name>
    <dbReference type="NCBI Taxonomy" id="90675"/>
    <lineage>
        <taxon>Eukaryota</taxon>
        <taxon>Viridiplantae</taxon>
        <taxon>Streptophyta</taxon>
        <taxon>Embryophyta</taxon>
        <taxon>Tracheophyta</taxon>
        <taxon>Spermatophyta</taxon>
        <taxon>Magnoliopsida</taxon>
        <taxon>eudicotyledons</taxon>
        <taxon>Gunneridae</taxon>
        <taxon>Pentapetalae</taxon>
        <taxon>rosids</taxon>
        <taxon>malvids</taxon>
        <taxon>Brassicales</taxon>
        <taxon>Brassicaceae</taxon>
        <taxon>Camelineae</taxon>
        <taxon>Camelina</taxon>
    </lineage>
</organism>
<name>A0ABM0UTL2_CAMSA</name>
<keyword evidence="4" id="KW-1133">Transmembrane helix</keyword>
<proteinExistence type="predicted"/>
<feature type="region of interest" description="Disordered" evidence="3">
    <location>
        <begin position="31"/>
        <end position="71"/>
    </location>
</feature>
<accession>A0ABM0UTL2</accession>
<evidence type="ECO:0000313" key="6">
    <source>
        <dbReference type="RefSeq" id="XP_010446139.2"/>
    </source>
</evidence>
<keyword evidence="2 4" id="KW-0472">Membrane</keyword>
<protein>
    <submittedName>
        <fullName evidence="6">Uncharacterized protein LOC104728925</fullName>
    </submittedName>
</protein>
<dbReference type="PANTHER" id="PTHR31234">
    <property type="entry name" value="LATE EMBRYOGENESIS ABUNDANT (LEA) HYDROXYPROLINE-RICH GLYCOPROTEIN FAMILY"/>
    <property type="match status" value="1"/>
</dbReference>
<evidence type="ECO:0000256" key="1">
    <source>
        <dbReference type="ARBA" id="ARBA00004370"/>
    </source>
</evidence>
<keyword evidence="4" id="KW-0812">Transmembrane</keyword>
<keyword evidence="5" id="KW-1185">Reference proteome</keyword>
<dbReference type="GeneID" id="104728925"/>
<gene>
    <name evidence="6" type="primary">LOC104728925</name>
</gene>
<evidence type="ECO:0000256" key="3">
    <source>
        <dbReference type="SAM" id="MobiDB-lite"/>
    </source>
</evidence>
<evidence type="ECO:0000256" key="4">
    <source>
        <dbReference type="SAM" id="Phobius"/>
    </source>
</evidence>
<dbReference type="InterPro" id="IPR044839">
    <property type="entry name" value="NDR1-like"/>
</dbReference>